<proteinExistence type="predicted"/>
<comment type="caution">
    <text evidence="1">The sequence shown here is derived from an EMBL/GenBank/DDBJ whole genome shotgun (WGS) entry which is preliminary data.</text>
</comment>
<evidence type="ECO:0000313" key="2">
    <source>
        <dbReference type="Proteomes" id="UP001164250"/>
    </source>
</evidence>
<reference evidence="2" key="1">
    <citation type="journal article" date="2023" name="G3 (Bethesda)">
        <title>Genome assembly and association tests identify interacting loci associated with vigor, precocity, and sex in interspecific pistachio rootstocks.</title>
        <authorList>
            <person name="Palmer W."/>
            <person name="Jacygrad E."/>
            <person name="Sagayaradj S."/>
            <person name="Cavanaugh K."/>
            <person name="Han R."/>
            <person name="Bertier L."/>
            <person name="Beede B."/>
            <person name="Kafkas S."/>
            <person name="Golino D."/>
            <person name="Preece J."/>
            <person name="Michelmore R."/>
        </authorList>
    </citation>
    <scope>NUCLEOTIDE SEQUENCE [LARGE SCALE GENOMIC DNA]</scope>
</reference>
<gene>
    <name evidence="1" type="ORF">Patl1_14682</name>
</gene>
<sequence>MMKLAEKRIGSDNEKSISAKAKYGKEEGLPGYFAWHFGNDDEWILFKADPELLQVAWGIRADPDLTVGGELHTRTCGT</sequence>
<dbReference type="Proteomes" id="UP001164250">
    <property type="component" value="Chromosome 8"/>
</dbReference>
<accession>A0ACC1AYC8</accession>
<organism evidence="1 2">
    <name type="scientific">Pistacia atlantica</name>
    <dbReference type="NCBI Taxonomy" id="434234"/>
    <lineage>
        <taxon>Eukaryota</taxon>
        <taxon>Viridiplantae</taxon>
        <taxon>Streptophyta</taxon>
        <taxon>Embryophyta</taxon>
        <taxon>Tracheophyta</taxon>
        <taxon>Spermatophyta</taxon>
        <taxon>Magnoliopsida</taxon>
        <taxon>eudicotyledons</taxon>
        <taxon>Gunneridae</taxon>
        <taxon>Pentapetalae</taxon>
        <taxon>rosids</taxon>
        <taxon>malvids</taxon>
        <taxon>Sapindales</taxon>
        <taxon>Anacardiaceae</taxon>
        <taxon>Pistacia</taxon>
    </lineage>
</organism>
<protein>
    <submittedName>
        <fullName evidence="1">Uncharacterized protein</fullName>
    </submittedName>
</protein>
<keyword evidence="2" id="KW-1185">Reference proteome</keyword>
<dbReference type="EMBL" id="CM047904">
    <property type="protein sequence ID" value="KAJ0091647.1"/>
    <property type="molecule type" value="Genomic_DNA"/>
</dbReference>
<evidence type="ECO:0000313" key="1">
    <source>
        <dbReference type="EMBL" id="KAJ0091647.1"/>
    </source>
</evidence>
<name>A0ACC1AYC8_9ROSI</name>